<dbReference type="PANTHER" id="PTHR30204">
    <property type="entry name" value="REDOX-CYCLING DRUG-SENSING TRANSCRIPTIONAL ACTIVATOR SOXR"/>
    <property type="match status" value="1"/>
</dbReference>
<evidence type="ECO:0000256" key="7">
    <source>
        <dbReference type="ARBA" id="ARBA00023015"/>
    </source>
</evidence>
<accession>A0ABW7ITR1</accession>
<evidence type="ECO:0000256" key="12">
    <source>
        <dbReference type="ARBA" id="ARBA00032335"/>
    </source>
</evidence>
<dbReference type="SMART" id="SM00422">
    <property type="entry name" value="HTH_MERR"/>
    <property type="match status" value="1"/>
</dbReference>
<dbReference type="InterPro" id="IPR000551">
    <property type="entry name" value="MerR-type_HTH_dom"/>
</dbReference>
<dbReference type="RefSeq" id="WP_089140110.1">
    <property type="nucleotide sequence ID" value="NZ_AP018685.1"/>
</dbReference>
<dbReference type="Proteomes" id="UP001607151">
    <property type="component" value="Unassembled WGS sequence"/>
</dbReference>
<protein>
    <recommendedName>
        <fullName evidence="3">HTH-type transcriptional regulator CueR</fullName>
    </recommendedName>
    <alternativeName>
        <fullName evidence="12">Copper efflux regulator</fullName>
    </alternativeName>
    <alternativeName>
        <fullName evidence="11">Copper export regulator</fullName>
    </alternativeName>
</protein>
<keyword evidence="15" id="KW-1185">Reference proteome</keyword>
<evidence type="ECO:0000256" key="8">
    <source>
        <dbReference type="ARBA" id="ARBA00023125"/>
    </source>
</evidence>
<keyword evidence="8" id="KW-0238">DNA-binding</keyword>
<dbReference type="Pfam" id="PF13411">
    <property type="entry name" value="MerR_1"/>
    <property type="match status" value="1"/>
</dbReference>
<dbReference type="SUPFAM" id="SSF46955">
    <property type="entry name" value="Putative DNA-binding domain"/>
    <property type="match status" value="1"/>
</dbReference>
<evidence type="ECO:0000256" key="6">
    <source>
        <dbReference type="ARBA" id="ARBA00023008"/>
    </source>
</evidence>
<keyword evidence="4" id="KW-0963">Cytoplasm</keyword>
<comment type="caution">
    <text evidence="14">The sequence shown here is derived from an EMBL/GenBank/DDBJ whole genome shotgun (WGS) entry which is preliminary data.</text>
</comment>
<dbReference type="EMBL" id="JBIHSN010000002">
    <property type="protein sequence ID" value="MFH0264786.1"/>
    <property type="molecule type" value="Genomic_DNA"/>
</dbReference>
<evidence type="ECO:0000256" key="9">
    <source>
        <dbReference type="ARBA" id="ARBA00023159"/>
    </source>
</evidence>
<evidence type="ECO:0000313" key="14">
    <source>
        <dbReference type="EMBL" id="MFH0264786.1"/>
    </source>
</evidence>
<name>A0ABW7ITR1_9VIBR</name>
<organism evidence="14 15">
    <name type="scientific">Vibrio rumoiensis</name>
    <dbReference type="NCBI Taxonomy" id="76258"/>
    <lineage>
        <taxon>Bacteria</taxon>
        <taxon>Pseudomonadati</taxon>
        <taxon>Pseudomonadota</taxon>
        <taxon>Gammaproteobacteria</taxon>
        <taxon>Vibrionales</taxon>
        <taxon>Vibrionaceae</taxon>
        <taxon>Vibrio</taxon>
    </lineage>
</organism>
<comment type="subunit">
    <text evidence="2">Homodimer.</text>
</comment>
<evidence type="ECO:0000256" key="11">
    <source>
        <dbReference type="ARBA" id="ARBA00031472"/>
    </source>
</evidence>
<evidence type="ECO:0000256" key="3">
    <source>
        <dbReference type="ARBA" id="ARBA00017250"/>
    </source>
</evidence>
<dbReference type="InterPro" id="IPR047057">
    <property type="entry name" value="MerR_fam"/>
</dbReference>
<evidence type="ECO:0000256" key="10">
    <source>
        <dbReference type="ARBA" id="ARBA00023163"/>
    </source>
</evidence>
<dbReference type="NCBIfam" id="TIGR02044">
    <property type="entry name" value="CueR"/>
    <property type="match status" value="1"/>
</dbReference>
<keyword evidence="6" id="KW-0186">Copper</keyword>
<evidence type="ECO:0000256" key="5">
    <source>
        <dbReference type="ARBA" id="ARBA00022723"/>
    </source>
</evidence>
<dbReference type="Gene3D" id="1.10.1660.10">
    <property type="match status" value="1"/>
</dbReference>
<comment type="subcellular location">
    <subcellularLocation>
        <location evidence="1">Cytoplasm</location>
    </subcellularLocation>
</comment>
<keyword evidence="10" id="KW-0804">Transcription</keyword>
<gene>
    <name evidence="14" type="primary">cueR</name>
    <name evidence="14" type="ORF">ACGRQ9_04645</name>
</gene>
<dbReference type="PANTHER" id="PTHR30204:SF16">
    <property type="entry name" value="HTH-TYPE TRANSCRIPTIONAL REGULATOR CUER"/>
    <property type="match status" value="1"/>
</dbReference>
<proteinExistence type="predicted"/>
<evidence type="ECO:0000313" key="15">
    <source>
        <dbReference type="Proteomes" id="UP001607151"/>
    </source>
</evidence>
<evidence type="ECO:0000256" key="1">
    <source>
        <dbReference type="ARBA" id="ARBA00004496"/>
    </source>
</evidence>
<sequence length="129" mass="14454">MNISQASSLTGLSAKSIRFYEDKGIITPPRRLNNGYRDYQESQLEQLKIVARARMVGFHLDECKALVELASDPCRTSYKVKETTKAKLAEVDKKLAELTLIRQQLVEWINECPGDNGPNCPIIDGLTGQ</sequence>
<dbReference type="PRINTS" id="PR00040">
    <property type="entry name" value="HTHMERR"/>
</dbReference>
<dbReference type="PROSITE" id="PS00552">
    <property type="entry name" value="HTH_MERR_1"/>
    <property type="match status" value="1"/>
</dbReference>
<evidence type="ECO:0000259" key="13">
    <source>
        <dbReference type="PROSITE" id="PS50937"/>
    </source>
</evidence>
<feature type="domain" description="HTH merR-type" evidence="13">
    <location>
        <begin position="1"/>
        <end position="69"/>
    </location>
</feature>
<evidence type="ECO:0000256" key="4">
    <source>
        <dbReference type="ARBA" id="ARBA00022490"/>
    </source>
</evidence>
<dbReference type="InterPro" id="IPR011789">
    <property type="entry name" value="CueR"/>
</dbReference>
<reference evidence="14 15" key="1">
    <citation type="submission" date="2024-10" db="EMBL/GenBank/DDBJ databases">
        <authorList>
            <person name="Yibar A."/>
            <person name="Saticioglu I.B."/>
            <person name="Duman M."/>
            <person name="Ajmi N."/>
            <person name="Gurler F."/>
            <person name="Ay H."/>
            <person name="Onuk E."/>
            <person name="Guler S."/>
            <person name="Romalde J.L."/>
        </authorList>
    </citation>
    <scope>NUCLEOTIDE SEQUENCE [LARGE SCALE GENOMIC DNA]</scope>
    <source>
        <strain evidence="14 15">14-MA-B</strain>
    </source>
</reference>
<evidence type="ECO:0000256" key="2">
    <source>
        <dbReference type="ARBA" id="ARBA00011738"/>
    </source>
</evidence>
<keyword evidence="5" id="KW-0479">Metal-binding</keyword>
<dbReference type="InterPro" id="IPR009061">
    <property type="entry name" value="DNA-bd_dom_put_sf"/>
</dbReference>
<keyword evidence="9" id="KW-0010">Activator</keyword>
<dbReference type="PROSITE" id="PS50937">
    <property type="entry name" value="HTH_MERR_2"/>
    <property type="match status" value="1"/>
</dbReference>
<keyword evidence="7" id="KW-0805">Transcription regulation</keyword>